<evidence type="ECO:0000313" key="1">
    <source>
        <dbReference type="EMBL" id="GME91426.1"/>
    </source>
</evidence>
<accession>A0ACB5TMZ1</accession>
<keyword evidence="2" id="KW-1185">Reference proteome</keyword>
<organism evidence="1 2">
    <name type="scientific">Ambrosiozyma monospora</name>
    <name type="common">Yeast</name>
    <name type="synonym">Endomycopsis monosporus</name>
    <dbReference type="NCBI Taxonomy" id="43982"/>
    <lineage>
        <taxon>Eukaryota</taxon>
        <taxon>Fungi</taxon>
        <taxon>Dikarya</taxon>
        <taxon>Ascomycota</taxon>
        <taxon>Saccharomycotina</taxon>
        <taxon>Pichiomycetes</taxon>
        <taxon>Pichiales</taxon>
        <taxon>Pichiaceae</taxon>
        <taxon>Ambrosiozyma</taxon>
    </lineage>
</organism>
<name>A0ACB5TMZ1_AMBMO</name>
<evidence type="ECO:0000313" key="2">
    <source>
        <dbReference type="Proteomes" id="UP001165064"/>
    </source>
</evidence>
<dbReference type="Proteomes" id="UP001165064">
    <property type="component" value="Unassembled WGS sequence"/>
</dbReference>
<reference evidence="1" key="1">
    <citation type="submission" date="2023-04" db="EMBL/GenBank/DDBJ databases">
        <title>Ambrosiozyma monospora NBRC 10751.</title>
        <authorList>
            <person name="Ichikawa N."/>
            <person name="Sato H."/>
            <person name="Tonouchi N."/>
        </authorList>
    </citation>
    <scope>NUCLEOTIDE SEQUENCE</scope>
    <source>
        <strain evidence="1">NBRC 10751</strain>
    </source>
</reference>
<comment type="caution">
    <text evidence="1">The sequence shown here is derived from an EMBL/GenBank/DDBJ whole genome shotgun (WGS) entry which is preliminary data.</text>
</comment>
<sequence length="185" mass="20715">MGMPSGGVELVGCTLFGLLNKYVKHRLVLAICSMAITLMATCMLAFANQNKQARLAGYYLFSLSPVAMICALSCFSSNVAGHTKKITVNAIYLILYCVGNIIGPQTFRAKEAPNYRSAKVTIVACYVVSLLLLIVLYYSYWAENRKRDRISQQKREGGNDPEFFMVNQEFADLTDKQNPHFRYAL</sequence>
<protein>
    <submittedName>
        <fullName evidence="1">Unnamed protein product</fullName>
    </submittedName>
</protein>
<dbReference type="EMBL" id="BSXS01008094">
    <property type="protein sequence ID" value="GME91426.1"/>
    <property type="molecule type" value="Genomic_DNA"/>
</dbReference>
<proteinExistence type="predicted"/>
<gene>
    <name evidence="1" type="ORF">Amon02_000890200</name>
</gene>